<comment type="caution">
    <text evidence="2">The sequence shown here is derived from an EMBL/GenBank/DDBJ whole genome shotgun (WGS) entry which is preliminary data.</text>
</comment>
<dbReference type="EMBL" id="BGPR01259198">
    <property type="protein sequence ID" value="GBM66292.1"/>
    <property type="molecule type" value="Genomic_DNA"/>
</dbReference>
<evidence type="ECO:0000313" key="3">
    <source>
        <dbReference type="Proteomes" id="UP000499080"/>
    </source>
</evidence>
<reference evidence="2 3" key="1">
    <citation type="journal article" date="2019" name="Sci. Rep.">
        <title>Orb-weaving spider Araneus ventricosus genome elucidates the spidroin gene catalogue.</title>
        <authorList>
            <person name="Kono N."/>
            <person name="Nakamura H."/>
            <person name="Ohtoshi R."/>
            <person name="Moran D.A.P."/>
            <person name="Shinohara A."/>
            <person name="Yoshida Y."/>
            <person name="Fujiwara M."/>
            <person name="Mori M."/>
            <person name="Tomita M."/>
            <person name="Arakawa K."/>
        </authorList>
    </citation>
    <scope>NUCLEOTIDE SEQUENCE [LARGE SCALE GENOMIC DNA]</scope>
</reference>
<dbReference type="Proteomes" id="UP000499080">
    <property type="component" value="Unassembled WGS sequence"/>
</dbReference>
<feature type="region of interest" description="Disordered" evidence="1">
    <location>
        <begin position="1"/>
        <end position="27"/>
    </location>
</feature>
<dbReference type="AlphaFoldDB" id="A0A4Y2HLT6"/>
<feature type="compositionally biased region" description="Polar residues" evidence="1">
    <location>
        <begin position="10"/>
        <end position="27"/>
    </location>
</feature>
<evidence type="ECO:0000313" key="2">
    <source>
        <dbReference type="EMBL" id="GBM66292.1"/>
    </source>
</evidence>
<proteinExistence type="predicted"/>
<keyword evidence="3" id="KW-1185">Reference proteome</keyword>
<evidence type="ECO:0000256" key="1">
    <source>
        <dbReference type="SAM" id="MobiDB-lite"/>
    </source>
</evidence>
<organism evidence="2 3">
    <name type="scientific">Araneus ventricosus</name>
    <name type="common">Orbweaver spider</name>
    <name type="synonym">Epeira ventricosa</name>
    <dbReference type="NCBI Taxonomy" id="182803"/>
    <lineage>
        <taxon>Eukaryota</taxon>
        <taxon>Metazoa</taxon>
        <taxon>Ecdysozoa</taxon>
        <taxon>Arthropoda</taxon>
        <taxon>Chelicerata</taxon>
        <taxon>Arachnida</taxon>
        <taxon>Araneae</taxon>
        <taxon>Araneomorphae</taxon>
        <taxon>Entelegynae</taxon>
        <taxon>Araneoidea</taxon>
        <taxon>Araneidae</taxon>
        <taxon>Araneus</taxon>
    </lineage>
</organism>
<protein>
    <submittedName>
        <fullName evidence="2">Uncharacterized protein</fullName>
    </submittedName>
</protein>
<gene>
    <name evidence="2" type="ORF">AVEN_55672_1</name>
</gene>
<name>A0A4Y2HLT6_ARAVE</name>
<sequence>MDHGILNHGNMRNTAPHSPNIHITPTSGCMTNDSHPFSEVVYGIHDPLIPNVMFSFLLSRRYFGTDHGILNYGHMRKTASLSPNIHIIPT</sequence>
<accession>A0A4Y2HLT6</accession>